<name>A0A1Y6C787_9NEIS</name>
<keyword evidence="7" id="KW-1185">Reference proteome</keyword>
<dbReference type="EMBL" id="FXAG01000017">
    <property type="protein sequence ID" value="SMF38266.1"/>
    <property type="molecule type" value="Genomic_DNA"/>
</dbReference>
<dbReference type="RefSeq" id="WP_085277014.1">
    <property type="nucleotide sequence ID" value="NZ_FXAG01000017.1"/>
</dbReference>
<dbReference type="PRINTS" id="PR00039">
    <property type="entry name" value="HTHLYSR"/>
</dbReference>
<dbReference type="NCBIfam" id="NF008352">
    <property type="entry name" value="PRK11139.1"/>
    <property type="match status" value="1"/>
</dbReference>
<sequence>MRRKIPSIEALQAFEAAARHQSFTRAAEELALTQSAVCKQIATLEEMLGIALFNRIKRRVSLSEAGQVYAREVREHLDRLERSTLSIMAHQGSGGVIELAAIPTFATRWLIPRLPGFYAEHPNITINITTRSDTFIFADTVFDASIHFGTGVWPGAHADHLFGEEMIPVCSPQLLARHPCSQPPDLVKLKLLHLSARHDAWHKWFAAAGASDLNAMVGPRYELFSMLVEAARAQMGVALVPRFLVQEEIRSGSLVTPFDIPMQSEMGYFLVYPESKREAKVLQAFVGWLLEQAEQYRLQLQP</sequence>
<gene>
    <name evidence="6" type="ORF">SAMN02745746_02879</name>
</gene>
<dbReference type="SUPFAM" id="SSF46785">
    <property type="entry name" value="Winged helix' DNA-binding domain"/>
    <property type="match status" value="1"/>
</dbReference>
<evidence type="ECO:0000313" key="6">
    <source>
        <dbReference type="EMBL" id="SMF38266.1"/>
    </source>
</evidence>
<evidence type="ECO:0000256" key="1">
    <source>
        <dbReference type="ARBA" id="ARBA00009437"/>
    </source>
</evidence>
<dbReference type="InterPro" id="IPR036388">
    <property type="entry name" value="WH-like_DNA-bd_sf"/>
</dbReference>
<organism evidence="6 7">
    <name type="scientific">Pseudogulbenkiania subflava DSM 22618</name>
    <dbReference type="NCBI Taxonomy" id="1123014"/>
    <lineage>
        <taxon>Bacteria</taxon>
        <taxon>Pseudomonadati</taxon>
        <taxon>Pseudomonadota</taxon>
        <taxon>Betaproteobacteria</taxon>
        <taxon>Neisseriales</taxon>
        <taxon>Chromobacteriaceae</taxon>
        <taxon>Pseudogulbenkiania</taxon>
    </lineage>
</organism>
<accession>A0A1Y6C787</accession>
<dbReference type="Gene3D" id="3.40.190.10">
    <property type="entry name" value="Periplasmic binding protein-like II"/>
    <property type="match status" value="2"/>
</dbReference>
<evidence type="ECO:0000256" key="4">
    <source>
        <dbReference type="ARBA" id="ARBA00023163"/>
    </source>
</evidence>
<dbReference type="STRING" id="1123014.SAMN02745746_02879"/>
<dbReference type="InterPro" id="IPR036390">
    <property type="entry name" value="WH_DNA-bd_sf"/>
</dbReference>
<keyword evidence="2" id="KW-0805">Transcription regulation</keyword>
<dbReference type="GO" id="GO:0003700">
    <property type="term" value="F:DNA-binding transcription factor activity"/>
    <property type="evidence" value="ECO:0007669"/>
    <property type="project" value="InterPro"/>
</dbReference>
<dbReference type="InterPro" id="IPR058163">
    <property type="entry name" value="LysR-type_TF_proteobact-type"/>
</dbReference>
<evidence type="ECO:0000256" key="2">
    <source>
        <dbReference type="ARBA" id="ARBA00023015"/>
    </source>
</evidence>
<dbReference type="Proteomes" id="UP000192920">
    <property type="component" value="Unassembled WGS sequence"/>
</dbReference>
<evidence type="ECO:0000313" key="7">
    <source>
        <dbReference type="Proteomes" id="UP000192920"/>
    </source>
</evidence>
<proteinExistence type="inferred from homology"/>
<dbReference type="GO" id="GO:0043565">
    <property type="term" value="F:sequence-specific DNA binding"/>
    <property type="evidence" value="ECO:0007669"/>
    <property type="project" value="TreeGrafter"/>
</dbReference>
<dbReference type="FunFam" id="1.10.10.10:FF:000038">
    <property type="entry name" value="Glycine cleavage system transcriptional activator"/>
    <property type="match status" value="1"/>
</dbReference>
<reference evidence="7" key="1">
    <citation type="submission" date="2017-04" db="EMBL/GenBank/DDBJ databases">
        <authorList>
            <person name="Varghese N."/>
            <person name="Submissions S."/>
        </authorList>
    </citation>
    <scope>NUCLEOTIDE SEQUENCE [LARGE SCALE GENOMIC DNA]</scope>
    <source>
        <strain evidence="7">DSM 22618</strain>
    </source>
</reference>
<dbReference type="AlphaFoldDB" id="A0A1Y6C787"/>
<feature type="domain" description="HTH lysR-type" evidence="5">
    <location>
        <begin position="6"/>
        <end position="63"/>
    </location>
</feature>
<dbReference type="Pfam" id="PF00126">
    <property type="entry name" value="HTH_1"/>
    <property type="match status" value="1"/>
</dbReference>
<evidence type="ECO:0000259" key="5">
    <source>
        <dbReference type="PROSITE" id="PS50931"/>
    </source>
</evidence>
<keyword evidence="3 6" id="KW-0238">DNA-binding</keyword>
<dbReference type="SUPFAM" id="SSF53850">
    <property type="entry name" value="Periplasmic binding protein-like II"/>
    <property type="match status" value="1"/>
</dbReference>
<dbReference type="PROSITE" id="PS50931">
    <property type="entry name" value="HTH_LYSR"/>
    <property type="match status" value="1"/>
</dbReference>
<dbReference type="CDD" id="cd08481">
    <property type="entry name" value="PBP2_GcdR_like"/>
    <property type="match status" value="1"/>
</dbReference>
<dbReference type="GO" id="GO:0006351">
    <property type="term" value="P:DNA-templated transcription"/>
    <property type="evidence" value="ECO:0007669"/>
    <property type="project" value="TreeGrafter"/>
</dbReference>
<dbReference type="InterPro" id="IPR000847">
    <property type="entry name" value="LysR_HTH_N"/>
</dbReference>
<dbReference type="Pfam" id="PF03466">
    <property type="entry name" value="LysR_substrate"/>
    <property type="match status" value="1"/>
</dbReference>
<keyword evidence="4" id="KW-0804">Transcription</keyword>
<protein>
    <submittedName>
        <fullName evidence="6">DNA-binding transcriptional regulator, LysR family</fullName>
    </submittedName>
</protein>
<dbReference type="InterPro" id="IPR005119">
    <property type="entry name" value="LysR_subst-bd"/>
</dbReference>
<dbReference type="FunFam" id="3.40.190.10:FF:000017">
    <property type="entry name" value="Glycine cleavage system transcriptional activator"/>
    <property type="match status" value="1"/>
</dbReference>
<comment type="similarity">
    <text evidence="1">Belongs to the LysR transcriptional regulatory family.</text>
</comment>
<evidence type="ECO:0000256" key="3">
    <source>
        <dbReference type="ARBA" id="ARBA00023125"/>
    </source>
</evidence>
<dbReference type="Gene3D" id="1.10.10.10">
    <property type="entry name" value="Winged helix-like DNA-binding domain superfamily/Winged helix DNA-binding domain"/>
    <property type="match status" value="1"/>
</dbReference>
<dbReference type="PANTHER" id="PTHR30537">
    <property type="entry name" value="HTH-TYPE TRANSCRIPTIONAL REGULATOR"/>
    <property type="match status" value="1"/>
</dbReference>
<dbReference type="PANTHER" id="PTHR30537:SF26">
    <property type="entry name" value="GLYCINE CLEAVAGE SYSTEM TRANSCRIPTIONAL ACTIVATOR"/>
    <property type="match status" value="1"/>
</dbReference>